<keyword evidence="4 9" id="KW-0418">Kinase</keyword>
<dbReference type="InterPro" id="IPR036890">
    <property type="entry name" value="HATPase_C_sf"/>
</dbReference>
<keyword evidence="10" id="KW-1185">Reference proteome</keyword>
<evidence type="ECO:0000256" key="3">
    <source>
        <dbReference type="ARBA" id="ARBA00022679"/>
    </source>
</evidence>
<dbReference type="InterPro" id="IPR003594">
    <property type="entry name" value="HATPase_dom"/>
</dbReference>
<dbReference type="CDD" id="cd16917">
    <property type="entry name" value="HATPase_UhpB-NarQ-NarX-like"/>
    <property type="match status" value="1"/>
</dbReference>
<evidence type="ECO:0000256" key="7">
    <source>
        <dbReference type="SAM" id="Phobius"/>
    </source>
</evidence>
<protein>
    <recommendedName>
        <fullName evidence="2">histidine kinase</fullName>
        <ecNumber evidence="2">2.7.13.3</ecNumber>
    </recommendedName>
</protein>
<feature type="compositionally biased region" description="Basic residues" evidence="6">
    <location>
        <begin position="14"/>
        <end position="25"/>
    </location>
</feature>
<gene>
    <name evidence="9" type="ORF">EJO66_10880</name>
</gene>
<dbReference type="PANTHER" id="PTHR24421">
    <property type="entry name" value="NITRATE/NITRITE SENSOR PROTEIN NARX-RELATED"/>
    <property type="match status" value="1"/>
</dbReference>
<organism evidence="9 10">
    <name type="scientific">Variovorax beijingensis</name>
    <dbReference type="NCBI Taxonomy" id="2496117"/>
    <lineage>
        <taxon>Bacteria</taxon>
        <taxon>Pseudomonadati</taxon>
        <taxon>Pseudomonadota</taxon>
        <taxon>Betaproteobacteria</taxon>
        <taxon>Burkholderiales</taxon>
        <taxon>Comamonadaceae</taxon>
        <taxon>Variovorax</taxon>
    </lineage>
</organism>
<feature type="transmembrane region" description="Helical" evidence="7">
    <location>
        <begin position="243"/>
        <end position="262"/>
    </location>
</feature>
<evidence type="ECO:0000313" key="9">
    <source>
        <dbReference type="EMBL" id="RSZ38870.1"/>
    </source>
</evidence>
<feature type="transmembrane region" description="Helical" evidence="7">
    <location>
        <begin position="274"/>
        <end position="293"/>
    </location>
</feature>
<evidence type="ECO:0000259" key="8">
    <source>
        <dbReference type="SMART" id="SM00387"/>
    </source>
</evidence>
<dbReference type="InterPro" id="IPR050482">
    <property type="entry name" value="Sensor_HK_TwoCompSys"/>
</dbReference>
<dbReference type="EMBL" id="RXFQ01000005">
    <property type="protein sequence ID" value="RSZ38870.1"/>
    <property type="molecule type" value="Genomic_DNA"/>
</dbReference>
<dbReference type="EC" id="2.7.13.3" evidence="2"/>
<feature type="transmembrane region" description="Helical" evidence="7">
    <location>
        <begin position="216"/>
        <end position="236"/>
    </location>
</feature>
<accession>A0ABY0A8Y5</accession>
<feature type="domain" description="Histidine kinase/HSP90-like ATPase" evidence="8">
    <location>
        <begin position="558"/>
        <end position="650"/>
    </location>
</feature>
<dbReference type="InterPro" id="IPR011623">
    <property type="entry name" value="7TMR_DISM_rcpt_extracell_dom1"/>
</dbReference>
<dbReference type="Pfam" id="PF07695">
    <property type="entry name" value="7TMR-DISM_7TM"/>
    <property type="match status" value="1"/>
</dbReference>
<dbReference type="GO" id="GO:0016301">
    <property type="term" value="F:kinase activity"/>
    <property type="evidence" value="ECO:0007669"/>
    <property type="project" value="UniProtKB-KW"/>
</dbReference>
<sequence>MPRQEHLSQARGALARRGRPQRPRARPAALIRRCRVLQQLLAGLLFLFLLAGLAPAAALDAPGFERIEAARADPASPDTPPAGGWTAVTLPDAWAGRWPAHDGVVWYRLRWNEPATAGVPAPRGLAMDYLSMAGAIYLNGALLARDPQLEEPLSRSWNHPRHWLLSAPLLRPGPNELLVRVSGLAAYAPGLGPVVVDSPAAAEAHYRHEQLIRESLHMLSLGITLAMGVLYGLFWLLRRNETFYGWFSLFSLLWVPVGYNYVARSTWPFGSTDTYQAVNMSALVLGTAAFLMFALRFCGLQRRRAVQLIGGAVGLTTAALWLAPLAPHALLSQVRGAAVVVALATYTLSAWIICRHALASPRRREVQALALCTLLPLAAGTHDVLVFHGVLATNLYYTPWSSSAMLVGISFVLTWRFVVGMRLVEHFNDELRHHVEDATRRLSSMLHREHATELQNTRLAERMNLVRDLHDGLGMTLSGHIASLENRSAAGHDTALWALKEVRDDLRLIIESSALDDTDRLSERIAPLRHRTTRVLEAAGIECTWALQGLDQCRLDDRRGLDFLRLLQEALANVLKHSRASKVRIGIEAAGGELSLSVADDGSGFTAGRDAPAGMGFRNMEARARRLNGTLDIRPTPNGTTVALRFPVELPGGGAVAA</sequence>
<evidence type="ECO:0000256" key="1">
    <source>
        <dbReference type="ARBA" id="ARBA00000085"/>
    </source>
</evidence>
<dbReference type="Gene3D" id="3.30.565.10">
    <property type="entry name" value="Histidine kinase-like ATPase, C-terminal domain"/>
    <property type="match status" value="1"/>
</dbReference>
<keyword evidence="7" id="KW-1133">Transmembrane helix</keyword>
<feature type="transmembrane region" description="Helical" evidence="7">
    <location>
        <begin position="366"/>
        <end position="391"/>
    </location>
</feature>
<dbReference type="Pfam" id="PF02518">
    <property type="entry name" value="HATPase_c"/>
    <property type="match status" value="1"/>
</dbReference>
<dbReference type="Proteomes" id="UP000271137">
    <property type="component" value="Unassembled WGS sequence"/>
</dbReference>
<feature type="transmembrane region" description="Helical" evidence="7">
    <location>
        <begin position="305"/>
        <end position="324"/>
    </location>
</feature>
<keyword evidence="3" id="KW-0808">Transferase</keyword>
<dbReference type="SUPFAM" id="SSF49785">
    <property type="entry name" value="Galactose-binding domain-like"/>
    <property type="match status" value="1"/>
</dbReference>
<dbReference type="PANTHER" id="PTHR24421:SF10">
    <property type="entry name" value="NITRATE_NITRITE SENSOR PROTEIN NARQ"/>
    <property type="match status" value="1"/>
</dbReference>
<proteinExistence type="predicted"/>
<comment type="catalytic activity">
    <reaction evidence="1">
        <text>ATP + protein L-histidine = ADP + protein N-phospho-L-histidine.</text>
        <dbReference type="EC" id="2.7.13.3"/>
    </reaction>
</comment>
<evidence type="ECO:0000256" key="5">
    <source>
        <dbReference type="ARBA" id="ARBA00023012"/>
    </source>
</evidence>
<dbReference type="Gene3D" id="2.60.120.260">
    <property type="entry name" value="Galactose-binding domain-like"/>
    <property type="match status" value="1"/>
</dbReference>
<feature type="region of interest" description="Disordered" evidence="6">
    <location>
        <begin position="1"/>
        <end position="26"/>
    </location>
</feature>
<dbReference type="InterPro" id="IPR008979">
    <property type="entry name" value="Galactose-bd-like_sf"/>
</dbReference>
<evidence type="ECO:0000256" key="2">
    <source>
        <dbReference type="ARBA" id="ARBA00012438"/>
    </source>
</evidence>
<dbReference type="SUPFAM" id="SSF55874">
    <property type="entry name" value="ATPase domain of HSP90 chaperone/DNA topoisomerase II/histidine kinase"/>
    <property type="match status" value="1"/>
</dbReference>
<feature type="transmembrane region" description="Helical" evidence="7">
    <location>
        <begin position="397"/>
        <end position="418"/>
    </location>
</feature>
<evidence type="ECO:0000256" key="6">
    <source>
        <dbReference type="SAM" id="MobiDB-lite"/>
    </source>
</evidence>
<name>A0ABY0A8Y5_9BURK</name>
<evidence type="ECO:0000256" key="4">
    <source>
        <dbReference type="ARBA" id="ARBA00022777"/>
    </source>
</evidence>
<comment type="caution">
    <text evidence="9">The sequence shown here is derived from an EMBL/GenBank/DDBJ whole genome shotgun (WGS) entry which is preliminary data.</text>
</comment>
<keyword evidence="7" id="KW-0472">Membrane</keyword>
<evidence type="ECO:0000313" key="10">
    <source>
        <dbReference type="Proteomes" id="UP000271137"/>
    </source>
</evidence>
<feature type="transmembrane region" description="Helical" evidence="7">
    <location>
        <begin position="336"/>
        <end position="354"/>
    </location>
</feature>
<keyword evidence="7" id="KW-0812">Transmembrane</keyword>
<dbReference type="SMART" id="SM00387">
    <property type="entry name" value="HATPase_c"/>
    <property type="match status" value="1"/>
</dbReference>
<reference evidence="9 10" key="1">
    <citation type="submission" date="2018-12" db="EMBL/GenBank/DDBJ databases">
        <title>The genome sequences of strain 502.</title>
        <authorList>
            <person name="Gao J."/>
            <person name="Sun J."/>
        </authorList>
    </citation>
    <scope>NUCLEOTIDE SEQUENCE [LARGE SCALE GENOMIC DNA]</scope>
    <source>
        <strain evidence="9 10">502</strain>
    </source>
</reference>
<keyword evidence="5" id="KW-0902">Two-component regulatory system</keyword>